<dbReference type="EMBL" id="BGPR01024698">
    <property type="protein sequence ID" value="GBN92972.1"/>
    <property type="molecule type" value="Genomic_DNA"/>
</dbReference>
<organism evidence="2 3">
    <name type="scientific">Araneus ventricosus</name>
    <name type="common">Orbweaver spider</name>
    <name type="synonym">Epeira ventricosa</name>
    <dbReference type="NCBI Taxonomy" id="182803"/>
    <lineage>
        <taxon>Eukaryota</taxon>
        <taxon>Metazoa</taxon>
        <taxon>Ecdysozoa</taxon>
        <taxon>Arthropoda</taxon>
        <taxon>Chelicerata</taxon>
        <taxon>Arachnida</taxon>
        <taxon>Araneae</taxon>
        <taxon>Araneomorphae</taxon>
        <taxon>Entelegynae</taxon>
        <taxon>Araneoidea</taxon>
        <taxon>Araneidae</taxon>
        <taxon>Araneus</taxon>
    </lineage>
</organism>
<evidence type="ECO:0000313" key="3">
    <source>
        <dbReference type="Proteomes" id="UP000499080"/>
    </source>
</evidence>
<reference evidence="2 3" key="1">
    <citation type="journal article" date="2019" name="Sci. Rep.">
        <title>Orb-weaving spider Araneus ventricosus genome elucidates the spidroin gene catalogue.</title>
        <authorList>
            <person name="Kono N."/>
            <person name="Nakamura H."/>
            <person name="Ohtoshi R."/>
            <person name="Moran D.A.P."/>
            <person name="Shinohara A."/>
            <person name="Yoshida Y."/>
            <person name="Fujiwara M."/>
            <person name="Mori M."/>
            <person name="Tomita M."/>
            <person name="Arakawa K."/>
        </authorList>
    </citation>
    <scope>NUCLEOTIDE SEQUENCE [LARGE SCALE GENOMIC DNA]</scope>
</reference>
<sequence length="95" mass="10967">MMREIVDLALLSPSFHITPNDDVSQNIILTKNYKRYNVRQSQIQSKSSMETGLESAILRCGRPDDAIRCSEIEQMFKNIFYCDSCSGWNKTRNTL</sequence>
<gene>
    <name evidence="1" type="ORF">AVEN_117036_1</name>
    <name evidence="2" type="ORF">AVEN_4254_1</name>
</gene>
<dbReference type="AlphaFoldDB" id="A0A4Y2SZC6"/>
<evidence type="ECO:0000313" key="2">
    <source>
        <dbReference type="EMBL" id="GBN92980.1"/>
    </source>
</evidence>
<dbReference type="EMBL" id="BGPR01024701">
    <property type="protein sequence ID" value="GBN92980.1"/>
    <property type="molecule type" value="Genomic_DNA"/>
</dbReference>
<protein>
    <submittedName>
        <fullName evidence="2">Uncharacterized protein</fullName>
    </submittedName>
</protein>
<evidence type="ECO:0000313" key="1">
    <source>
        <dbReference type="EMBL" id="GBN92972.1"/>
    </source>
</evidence>
<accession>A0A4Y2SZC6</accession>
<dbReference type="Proteomes" id="UP000499080">
    <property type="component" value="Unassembled WGS sequence"/>
</dbReference>
<keyword evidence="3" id="KW-1185">Reference proteome</keyword>
<comment type="caution">
    <text evidence="2">The sequence shown here is derived from an EMBL/GenBank/DDBJ whole genome shotgun (WGS) entry which is preliminary data.</text>
</comment>
<proteinExistence type="predicted"/>
<name>A0A4Y2SZC6_ARAVE</name>